<reference evidence="1 2" key="1">
    <citation type="submission" date="2016-06" db="EMBL/GenBank/DDBJ databases">
        <authorList>
            <person name="Kjaerup R.B."/>
            <person name="Dalgaard T.S."/>
            <person name="Juul-Madsen H.R."/>
        </authorList>
    </citation>
    <scope>NUCLEOTIDE SEQUENCE [LARGE SCALE GENOMIC DNA]</scope>
    <source>
        <strain evidence="1 2">DSM 43818</strain>
    </source>
</reference>
<dbReference type="EMBL" id="FMHT01000003">
    <property type="protein sequence ID" value="SCL29268.1"/>
    <property type="molecule type" value="Genomic_DNA"/>
</dbReference>
<dbReference type="STRING" id="145857.GA0070616_3853"/>
<name>A0A1C6SIN5_9ACTN</name>
<keyword evidence="2" id="KW-1185">Reference proteome</keyword>
<accession>A0A1C6SIN5</accession>
<organism evidence="1 2">
    <name type="scientific">Micromonospora nigra</name>
    <dbReference type="NCBI Taxonomy" id="145857"/>
    <lineage>
        <taxon>Bacteria</taxon>
        <taxon>Bacillati</taxon>
        <taxon>Actinomycetota</taxon>
        <taxon>Actinomycetes</taxon>
        <taxon>Micromonosporales</taxon>
        <taxon>Micromonosporaceae</taxon>
        <taxon>Micromonospora</taxon>
    </lineage>
</organism>
<dbReference type="RefSeq" id="WP_091084534.1">
    <property type="nucleotide sequence ID" value="NZ_FMHT01000003.1"/>
</dbReference>
<evidence type="ECO:0000313" key="2">
    <source>
        <dbReference type="Proteomes" id="UP000199699"/>
    </source>
</evidence>
<sequence>MTRRDGPHVPLRPLWLCRVCARPWPCGRAKLDLLAEYDGNRIGLFLHLAGCLHAAIDELHRCDPVVTGSAATMYDRFLGWPSRSGRVGRVGKDAGSVG</sequence>
<protein>
    <recommendedName>
        <fullName evidence="3">Flavin reductase</fullName>
    </recommendedName>
</protein>
<evidence type="ECO:0000313" key="1">
    <source>
        <dbReference type="EMBL" id="SCL29268.1"/>
    </source>
</evidence>
<dbReference type="AlphaFoldDB" id="A0A1C6SIN5"/>
<dbReference type="OrthoDB" id="3393036at2"/>
<dbReference type="Proteomes" id="UP000199699">
    <property type="component" value="Unassembled WGS sequence"/>
</dbReference>
<proteinExistence type="predicted"/>
<evidence type="ECO:0008006" key="3">
    <source>
        <dbReference type="Google" id="ProtNLM"/>
    </source>
</evidence>
<gene>
    <name evidence="1" type="ORF">GA0070616_3853</name>
</gene>